<reference evidence="4" key="1">
    <citation type="submission" date="2020-11" db="EMBL/GenBank/DDBJ databases">
        <authorList>
            <person name="Tran Van P."/>
        </authorList>
    </citation>
    <scope>NUCLEOTIDE SEQUENCE</scope>
</reference>
<evidence type="ECO:0000256" key="2">
    <source>
        <dbReference type="ARBA" id="ARBA00009761"/>
    </source>
</evidence>
<evidence type="ECO:0000313" key="5">
    <source>
        <dbReference type="Proteomes" id="UP000759131"/>
    </source>
</evidence>
<keyword evidence="3" id="KW-0539">Nucleus</keyword>
<dbReference type="GO" id="GO:0000724">
    <property type="term" value="P:double-strand break repair via homologous recombination"/>
    <property type="evidence" value="ECO:0007669"/>
    <property type="project" value="TreeGrafter"/>
</dbReference>
<protein>
    <submittedName>
        <fullName evidence="4">Uncharacterized protein</fullName>
    </submittedName>
</protein>
<comment type="similarity">
    <text evidence="2">Belongs to the replication factor A protein 3 family.</text>
</comment>
<dbReference type="GO" id="GO:0003697">
    <property type="term" value="F:single-stranded DNA binding"/>
    <property type="evidence" value="ECO:0007669"/>
    <property type="project" value="TreeGrafter"/>
</dbReference>
<sequence>MDTYSSSAKTRITGALMQNYVQKAATLVGDVIKVENDGKRATIKTTDEQFVQIVFTQPLMTPLTNSCLIEVYGIVLSRTQFQCHDYMQFPPEMSDKFDRQTYNDFIAQYIKTCDEHINCLVESNEDRSLIHPMDNFVITTSNANDSLNRSSFG</sequence>
<keyword evidence="5" id="KW-1185">Reference proteome</keyword>
<dbReference type="InterPro" id="IPR012340">
    <property type="entry name" value="NA-bd_OB-fold"/>
</dbReference>
<dbReference type="PANTHER" id="PTHR15114">
    <property type="entry name" value="REPLICATION PROTEIN A3"/>
    <property type="match status" value="1"/>
</dbReference>
<dbReference type="Proteomes" id="UP000759131">
    <property type="component" value="Unassembled WGS sequence"/>
</dbReference>
<gene>
    <name evidence="4" type="ORF">OSB1V03_LOCUS17029</name>
</gene>
<dbReference type="EMBL" id="OC874369">
    <property type="protein sequence ID" value="CAD7637545.1"/>
    <property type="molecule type" value="Genomic_DNA"/>
</dbReference>
<evidence type="ECO:0000256" key="1">
    <source>
        <dbReference type="ARBA" id="ARBA00004123"/>
    </source>
</evidence>
<accession>A0A7R9L9F8</accession>
<dbReference type="AlphaFoldDB" id="A0A7R9L9F8"/>
<dbReference type="GO" id="GO:0005662">
    <property type="term" value="C:DNA replication factor A complex"/>
    <property type="evidence" value="ECO:0007669"/>
    <property type="project" value="TreeGrafter"/>
</dbReference>
<dbReference type="GO" id="GO:0006284">
    <property type="term" value="P:base-excision repair"/>
    <property type="evidence" value="ECO:0007669"/>
    <property type="project" value="TreeGrafter"/>
</dbReference>
<dbReference type="GO" id="GO:0006260">
    <property type="term" value="P:DNA replication"/>
    <property type="evidence" value="ECO:0007669"/>
    <property type="project" value="InterPro"/>
</dbReference>
<organism evidence="4">
    <name type="scientific">Medioppia subpectinata</name>
    <dbReference type="NCBI Taxonomy" id="1979941"/>
    <lineage>
        <taxon>Eukaryota</taxon>
        <taxon>Metazoa</taxon>
        <taxon>Ecdysozoa</taxon>
        <taxon>Arthropoda</taxon>
        <taxon>Chelicerata</taxon>
        <taxon>Arachnida</taxon>
        <taxon>Acari</taxon>
        <taxon>Acariformes</taxon>
        <taxon>Sarcoptiformes</taxon>
        <taxon>Oribatida</taxon>
        <taxon>Brachypylina</taxon>
        <taxon>Oppioidea</taxon>
        <taxon>Oppiidae</taxon>
        <taxon>Medioppia</taxon>
    </lineage>
</organism>
<dbReference type="PANTHER" id="PTHR15114:SF1">
    <property type="entry name" value="REPLICATION PROTEIN A 14 KDA SUBUNIT"/>
    <property type="match status" value="1"/>
</dbReference>
<dbReference type="Pfam" id="PF08661">
    <property type="entry name" value="Rep_fac-A_3"/>
    <property type="match status" value="1"/>
</dbReference>
<dbReference type="GO" id="GO:0006298">
    <property type="term" value="P:mismatch repair"/>
    <property type="evidence" value="ECO:0007669"/>
    <property type="project" value="TreeGrafter"/>
</dbReference>
<dbReference type="GO" id="GO:0006289">
    <property type="term" value="P:nucleotide-excision repair"/>
    <property type="evidence" value="ECO:0007669"/>
    <property type="project" value="TreeGrafter"/>
</dbReference>
<dbReference type="OrthoDB" id="6487967at2759"/>
<dbReference type="EMBL" id="CAJPIZ010019794">
    <property type="protein sequence ID" value="CAG2117075.1"/>
    <property type="molecule type" value="Genomic_DNA"/>
</dbReference>
<dbReference type="SUPFAM" id="SSF50249">
    <property type="entry name" value="Nucleic acid-binding proteins"/>
    <property type="match status" value="1"/>
</dbReference>
<name>A0A7R9L9F8_9ACAR</name>
<dbReference type="InterPro" id="IPR013970">
    <property type="entry name" value="Rfa2"/>
</dbReference>
<evidence type="ECO:0000313" key="4">
    <source>
        <dbReference type="EMBL" id="CAD7637545.1"/>
    </source>
</evidence>
<evidence type="ECO:0000256" key="3">
    <source>
        <dbReference type="ARBA" id="ARBA00023242"/>
    </source>
</evidence>
<dbReference type="GO" id="GO:0035861">
    <property type="term" value="C:site of double-strand break"/>
    <property type="evidence" value="ECO:0007669"/>
    <property type="project" value="TreeGrafter"/>
</dbReference>
<comment type="subcellular location">
    <subcellularLocation>
        <location evidence="1">Nucleus</location>
    </subcellularLocation>
</comment>
<proteinExistence type="inferred from homology"/>
<dbReference type="GO" id="GO:0003684">
    <property type="term" value="F:damaged DNA binding"/>
    <property type="evidence" value="ECO:0007669"/>
    <property type="project" value="TreeGrafter"/>
</dbReference>
<dbReference type="Gene3D" id="2.40.50.140">
    <property type="entry name" value="Nucleic acid-binding proteins"/>
    <property type="match status" value="1"/>
</dbReference>